<dbReference type="Proteomes" id="UP000250235">
    <property type="component" value="Unassembled WGS sequence"/>
</dbReference>
<evidence type="ECO:0000313" key="1">
    <source>
        <dbReference type="EMBL" id="KZV16683.1"/>
    </source>
</evidence>
<dbReference type="EMBL" id="KV018673">
    <property type="protein sequence ID" value="KZV16683.1"/>
    <property type="molecule type" value="Genomic_DNA"/>
</dbReference>
<protein>
    <submittedName>
        <fullName evidence="1">Uncharacterized protein</fullName>
    </submittedName>
</protein>
<keyword evidence="2" id="KW-1185">Reference proteome</keyword>
<evidence type="ECO:0000313" key="2">
    <source>
        <dbReference type="Proteomes" id="UP000250235"/>
    </source>
</evidence>
<proteinExistence type="predicted"/>
<gene>
    <name evidence="1" type="ORF">F511_20604</name>
</gene>
<accession>A0A2Z7A793</accession>
<name>A0A2Z7A793_9LAMI</name>
<organism evidence="1 2">
    <name type="scientific">Dorcoceras hygrometricum</name>
    <dbReference type="NCBI Taxonomy" id="472368"/>
    <lineage>
        <taxon>Eukaryota</taxon>
        <taxon>Viridiplantae</taxon>
        <taxon>Streptophyta</taxon>
        <taxon>Embryophyta</taxon>
        <taxon>Tracheophyta</taxon>
        <taxon>Spermatophyta</taxon>
        <taxon>Magnoliopsida</taxon>
        <taxon>eudicotyledons</taxon>
        <taxon>Gunneridae</taxon>
        <taxon>Pentapetalae</taxon>
        <taxon>asterids</taxon>
        <taxon>lamiids</taxon>
        <taxon>Lamiales</taxon>
        <taxon>Gesneriaceae</taxon>
        <taxon>Didymocarpoideae</taxon>
        <taxon>Trichosporeae</taxon>
        <taxon>Loxocarpinae</taxon>
        <taxon>Dorcoceras</taxon>
    </lineage>
</organism>
<sequence length="262" mass="29634">MVHNISSAVAQRRVKSGQLRRRNDTQLLGCNQRSKWKESMAEIKSCKLQALEKEDGPAGTYKREPAGTSKWTIDDDVIGDDIMFSRCRNISCRKLSAVVKRSAREKRRRTERSISRELQCNQQLVFGVGDCKTMSFSKVYTTAFFLRAKIQQMVLATMDSAEAQRQKNSAEALSEEKISWNDEDQLVHKDGSAAVGSDSTSRRKQQLIQSRASMNQLLLCIQSQDVVPVASNLQRYESSRSDEPAAKQLTIYEELSKLDVNC</sequence>
<reference evidence="1 2" key="1">
    <citation type="journal article" date="2015" name="Proc. Natl. Acad. Sci. U.S.A.">
        <title>The resurrection genome of Boea hygrometrica: A blueprint for survival of dehydration.</title>
        <authorList>
            <person name="Xiao L."/>
            <person name="Yang G."/>
            <person name="Zhang L."/>
            <person name="Yang X."/>
            <person name="Zhao S."/>
            <person name="Ji Z."/>
            <person name="Zhou Q."/>
            <person name="Hu M."/>
            <person name="Wang Y."/>
            <person name="Chen M."/>
            <person name="Xu Y."/>
            <person name="Jin H."/>
            <person name="Xiao X."/>
            <person name="Hu G."/>
            <person name="Bao F."/>
            <person name="Hu Y."/>
            <person name="Wan P."/>
            <person name="Li L."/>
            <person name="Deng X."/>
            <person name="Kuang T."/>
            <person name="Xiang C."/>
            <person name="Zhu J.K."/>
            <person name="Oliver M.J."/>
            <person name="He Y."/>
        </authorList>
    </citation>
    <scope>NUCLEOTIDE SEQUENCE [LARGE SCALE GENOMIC DNA]</scope>
    <source>
        <strain evidence="2">cv. XS01</strain>
    </source>
</reference>
<dbReference type="AlphaFoldDB" id="A0A2Z7A793"/>